<accession>W9G5B4</accession>
<gene>
    <name evidence="2" type="ORF">N865_08545</name>
</gene>
<feature type="transmembrane region" description="Helical" evidence="1">
    <location>
        <begin position="166"/>
        <end position="185"/>
    </location>
</feature>
<keyword evidence="2" id="KW-0830">Ubiquinone</keyword>
<keyword evidence="1" id="KW-0812">Transmembrane</keyword>
<feature type="transmembrane region" description="Helical" evidence="1">
    <location>
        <begin position="132"/>
        <end position="154"/>
    </location>
</feature>
<dbReference type="eggNOG" id="ENOG5032UIC">
    <property type="taxonomic scope" value="Bacteria"/>
</dbReference>
<evidence type="ECO:0000313" key="2">
    <source>
        <dbReference type="EMBL" id="EWT01361.1"/>
    </source>
</evidence>
<dbReference type="OrthoDB" id="244933at2"/>
<sequence>MRARPHRLNATIAWLFMIGSACFVIGSVPAYANATGGWVDGITYVVGSVFFTGASYLQLVQAQSPAATAVDEVTQHDPARVRLWGWLPHDRSWLAAAIQFPGTVFFNVSTIAALTHNATAAESDRYVWRPDLYGSVLFLVSSVFAVLAVSRRFFSFEPRSFPWRIAWVNLLGSVLFMASAIAGYVMPTTDALVSTRLAVAGTFWGAVCFLVGAALMFPTWRREVASATAATSA</sequence>
<comment type="caution">
    <text evidence="2">The sequence shown here is derived from an EMBL/GenBank/DDBJ whole genome shotgun (WGS) entry which is preliminary data.</text>
</comment>
<evidence type="ECO:0000256" key="1">
    <source>
        <dbReference type="SAM" id="Phobius"/>
    </source>
</evidence>
<dbReference type="Proteomes" id="UP000019489">
    <property type="component" value="Unassembled WGS sequence"/>
</dbReference>
<dbReference type="RefSeq" id="WP_034806044.1">
    <property type="nucleotide sequence ID" value="NZ_AWSA01000023.1"/>
</dbReference>
<reference evidence="2 3" key="1">
    <citation type="submission" date="2013-08" db="EMBL/GenBank/DDBJ databases">
        <title>Intrasporangium oryzae NRRL B-24470.</title>
        <authorList>
            <person name="Liu H."/>
            <person name="Wang G."/>
        </authorList>
    </citation>
    <scope>NUCLEOTIDE SEQUENCE [LARGE SCALE GENOMIC DNA]</scope>
    <source>
        <strain evidence="2 3">NRRL B-24470</strain>
    </source>
</reference>
<feature type="transmembrane region" description="Helical" evidence="1">
    <location>
        <begin position="38"/>
        <end position="57"/>
    </location>
</feature>
<feature type="transmembrane region" description="Helical" evidence="1">
    <location>
        <begin position="12"/>
        <end position="32"/>
    </location>
</feature>
<keyword evidence="1" id="KW-1133">Transmembrane helix</keyword>
<dbReference type="EMBL" id="AWSA01000023">
    <property type="protein sequence ID" value="EWT01361.1"/>
    <property type="molecule type" value="Genomic_DNA"/>
</dbReference>
<feature type="transmembrane region" description="Helical" evidence="1">
    <location>
        <begin position="197"/>
        <end position="217"/>
    </location>
</feature>
<feature type="transmembrane region" description="Helical" evidence="1">
    <location>
        <begin position="92"/>
        <end position="112"/>
    </location>
</feature>
<dbReference type="AlphaFoldDB" id="W9G5B4"/>
<organism evidence="2 3">
    <name type="scientific">Intrasporangium oryzae NRRL B-24470</name>
    <dbReference type="NCBI Taxonomy" id="1386089"/>
    <lineage>
        <taxon>Bacteria</taxon>
        <taxon>Bacillati</taxon>
        <taxon>Actinomycetota</taxon>
        <taxon>Actinomycetes</taxon>
        <taxon>Micrococcales</taxon>
        <taxon>Intrasporangiaceae</taxon>
        <taxon>Intrasporangium</taxon>
    </lineage>
</organism>
<protein>
    <submittedName>
        <fullName evidence="2">NADH-ubiquinone oxidoreductase</fullName>
    </submittedName>
</protein>
<keyword evidence="3" id="KW-1185">Reference proteome</keyword>
<dbReference type="STRING" id="1386089.N865_08545"/>
<dbReference type="PROSITE" id="PS51257">
    <property type="entry name" value="PROKAR_LIPOPROTEIN"/>
    <property type="match status" value="1"/>
</dbReference>
<name>W9G5B4_9MICO</name>
<keyword evidence="1" id="KW-0472">Membrane</keyword>
<proteinExistence type="predicted"/>
<evidence type="ECO:0000313" key="3">
    <source>
        <dbReference type="Proteomes" id="UP000019489"/>
    </source>
</evidence>